<organism evidence="1 2">
    <name type="scientific">Chimaeribacter californicus</name>
    <dbReference type="NCBI Taxonomy" id="2060067"/>
    <lineage>
        <taxon>Bacteria</taxon>
        <taxon>Pseudomonadati</taxon>
        <taxon>Pseudomonadota</taxon>
        <taxon>Gammaproteobacteria</taxon>
        <taxon>Enterobacterales</taxon>
        <taxon>Yersiniaceae</taxon>
        <taxon>Chimaeribacter</taxon>
    </lineage>
</organism>
<protein>
    <recommendedName>
        <fullName evidence="3">ParD-like family protein</fullName>
    </recommendedName>
</protein>
<sequence>MGIIKISDLMHDELRAASDIYCRSINAQAEYWLRIGRLAERNPGLTYSEIITLLHAPDQANGTLTTKEHS</sequence>
<reference evidence="1 2" key="1">
    <citation type="submission" date="2017-12" db="EMBL/GenBank/DDBJ databases">
        <title>Characterization of six clinical isolates of Enterochimera gen. nov., a novel genus of the Yersiniaciae family and the three species Enterochimera arupensis sp. nov., Enterochimera coloradensis sp. nov, and Enterochimera californica sp. nov.</title>
        <authorList>
            <person name="Rossi A."/>
            <person name="Fisher M."/>
        </authorList>
    </citation>
    <scope>NUCLEOTIDE SEQUENCE [LARGE SCALE GENOMIC DNA]</scope>
    <source>
        <strain evidence="2">2015-Iso6</strain>
    </source>
</reference>
<dbReference type="AlphaFoldDB" id="A0A2N5DZ40"/>
<dbReference type="RefSeq" id="WP_101817658.1">
    <property type="nucleotide sequence ID" value="NZ_PJZF01000018.1"/>
</dbReference>
<evidence type="ECO:0000313" key="1">
    <source>
        <dbReference type="EMBL" id="PLR33015.1"/>
    </source>
</evidence>
<proteinExistence type="predicted"/>
<evidence type="ECO:0008006" key="3">
    <source>
        <dbReference type="Google" id="ProtNLM"/>
    </source>
</evidence>
<dbReference type="InterPro" id="IPR021831">
    <property type="entry name" value="ParD-like"/>
</dbReference>
<dbReference type="OrthoDB" id="5422561at2"/>
<comment type="caution">
    <text evidence="1">The sequence shown here is derived from an EMBL/GenBank/DDBJ whole genome shotgun (WGS) entry which is preliminary data.</text>
</comment>
<accession>A0A2N5DZ40</accession>
<evidence type="ECO:0000313" key="2">
    <source>
        <dbReference type="Proteomes" id="UP000234240"/>
    </source>
</evidence>
<keyword evidence="2" id="KW-1185">Reference proteome</keyword>
<gene>
    <name evidence="1" type="ORF">CYR55_17540</name>
</gene>
<name>A0A2N5DZ40_9GAMM</name>
<dbReference type="EMBL" id="PJZF01000018">
    <property type="protein sequence ID" value="PLR33015.1"/>
    <property type="molecule type" value="Genomic_DNA"/>
</dbReference>
<dbReference type="Pfam" id="PF11903">
    <property type="entry name" value="ParD_like"/>
    <property type="match status" value="1"/>
</dbReference>
<dbReference type="Proteomes" id="UP000234240">
    <property type="component" value="Unassembled WGS sequence"/>
</dbReference>